<comment type="caution">
    <text evidence="1">The sequence shown here is derived from an EMBL/GenBank/DDBJ whole genome shotgun (WGS) entry which is preliminary data.</text>
</comment>
<gene>
    <name evidence="1" type="ORF">E4U42_000842</name>
</gene>
<dbReference type="Proteomes" id="UP000811619">
    <property type="component" value="Unassembled WGS sequence"/>
</dbReference>
<proteinExistence type="predicted"/>
<dbReference type="AlphaFoldDB" id="A0A8K0NHL6"/>
<name>A0A8K0NHL6_9HYPO</name>
<reference evidence="1" key="1">
    <citation type="journal article" date="2020" name="bioRxiv">
        <title>Whole genome comparisons of ergot fungi reveals the divergence and evolution of species within the genus Claviceps are the result of varying mechanisms driving genome evolution and host range expansion.</title>
        <authorList>
            <person name="Wyka S.A."/>
            <person name="Mondo S.J."/>
            <person name="Liu M."/>
            <person name="Dettman J."/>
            <person name="Nalam V."/>
            <person name="Broders K.D."/>
        </authorList>
    </citation>
    <scope>NUCLEOTIDE SEQUENCE</scope>
    <source>
        <strain evidence="1">CCC 489</strain>
    </source>
</reference>
<sequence>PDVGAYAAVDVKLASFCAASPTRIVKYDPGHRYCQAGLDTVTFCAPAGIELELELAAELDVEIDINAHISPDLKNVCAALFGLYVETVVDAVIAFNTDILGLATVAADVEANVSLQTFKSIQSLQGLGCKLGRGKCNVDCVAYCTKGCKNYIQVDAEIGAGINGLVGFCILPRVILTLNAAKHIVAHVVDGLLCLVGGLIKTVLSTFDCHCH</sequence>
<organism evidence="1 2">
    <name type="scientific">Claviceps africana</name>
    <dbReference type="NCBI Taxonomy" id="83212"/>
    <lineage>
        <taxon>Eukaryota</taxon>
        <taxon>Fungi</taxon>
        <taxon>Dikarya</taxon>
        <taxon>Ascomycota</taxon>
        <taxon>Pezizomycotina</taxon>
        <taxon>Sordariomycetes</taxon>
        <taxon>Hypocreomycetidae</taxon>
        <taxon>Hypocreales</taxon>
        <taxon>Clavicipitaceae</taxon>
        <taxon>Claviceps</taxon>
    </lineage>
</organism>
<feature type="non-terminal residue" evidence="1">
    <location>
        <position position="1"/>
    </location>
</feature>
<evidence type="ECO:0000313" key="1">
    <source>
        <dbReference type="EMBL" id="KAG5913851.1"/>
    </source>
</evidence>
<dbReference type="EMBL" id="SRPY01001223">
    <property type="protein sequence ID" value="KAG5913851.1"/>
    <property type="molecule type" value="Genomic_DNA"/>
</dbReference>
<evidence type="ECO:0000313" key="2">
    <source>
        <dbReference type="Proteomes" id="UP000811619"/>
    </source>
</evidence>
<dbReference type="OrthoDB" id="5137645at2759"/>
<protein>
    <submittedName>
        <fullName evidence="1">Uncharacterized protein</fullName>
    </submittedName>
</protein>
<keyword evidence="2" id="KW-1185">Reference proteome</keyword>
<accession>A0A8K0NHL6</accession>